<dbReference type="InterPro" id="IPR011009">
    <property type="entry name" value="Kinase-like_dom_sf"/>
</dbReference>
<dbReference type="InterPro" id="IPR051678">
    <property type="entry name" value="AGP_Transferase"/>
</dbReference>
<sequence length="296" mass="32086">MTPLKLHADEVEVDDGLVRALIARQLPQWAHLPLRRTASTGTDNAIFRLGEDMGVRVPRIHWAVQQIDKERTWLPRLARHLPVAVPEPLAKGEPGLGYPYPWLVYRWLEGEDALVGRVDDWCALARDVAAFVNALHGIETTGAPPAGARGGLLSRRDASTRRAIASLAGEIDVGRAAEVWETALAAEPWSGEPVWVHGDLLPGNVLVVGGALAGVIDWSPAGVGDPACDAMFAWSLPLDARAVYRTALAIDDATWARARGWSLEQAATFIPYYARTIPDGVASARRRLDAVLADEP</sequence>
<dbReference type="AlphaFoldDB" id="A0A6J4I6X6"/>
<dbReference type="Pfam" id="PF01636">
    <property type="entry name" value="APH"/>
    <property type="match status" value="1"/>
</dbReference>
<dbReference type="GO" id="GO:0016740">
    <property type="term" value="F:transferase activity"/>
    <property type="evidence" value="ECO:0007669"/>
    <property type="project" value="UniProtKB-KW"/>
</dbReference>
<dbReference type="PANTHER" id="PTHR21310:SF42">
    <property type="entry name" value="BIFUNCTIONAL AAC_APH"/>
    <property type="match status" value="1"/>
</dbReference>
<dbReference type="PANTHER" id="PTHR21310">
    <property type="entry name" value="AMINOGLYCOSIDE PHOSPHOTRANSFERASE-RELATED-RELATED"/>
    <property type="match status" value="1"/>
</dbReference>
<evidence type="ECO:0000259" key="1">
    <source>
        <dbReference type="Pfam" id="PF01636"/>
    </source>
</evidence>
<dbReference type="EMBL" id="CADCTF010000097">
    <property type="protein sequence ID" value="CAA9244029.1"/>
    <property type="molecule type" value="Genomic_DNA"/>
</dbReference>
<name>A0A6J4I6X6_9ACTN</name>
<feature type="domain" description="Aminoglycoside phosphotransferase" evidence="1">
    <location>
        <begin position="38"/>
        <end position="261"/>
    </location>
</feature>
<protein>
    <submittedName>
        <fullName evidence="2">Putative phosphotransferase</fullName>
    </submittedName>
</protein>
<evidence type="ECO:0000313" key="2">
    <source>
        <dbReference type="EMBL" id="CAA9244029.1"/>
    </source>
</evidence>
<proteinExistence type="predicted"/>
<dbReference type="SUPFAM" id="SSF56112">
    <property type="entry name" value="Protein kinase-like (PK-like)"/>
    <property type="match status" value="1"/>
</dbReference>
<dbReference type="Gene3D" id="3.90.1200.10">
    <property type="match status" value="1"/>
</dbReference>
<organism evidence="2">
    <name type="scientific">uncultured Acidimicrobiales bacterium</name>
    <dbReference type="NCBI Taxonomy" id="310071"/>
    <lineage>
        <taxon>Bacteria</taxon>
        <taxon>Bacillati</taxon>
        <taxon>Actinomycetota</taxon>
        <taxon>Acidimicrobiia</taxon>
        <taxon>Acidimicrobiales</taxon>
        <taxon>environmental samples</taxon>
    </lineage>
</organism>
<accession>A0A6J4I6X6</accession>
<dbReference type="InterPro" id="IPR002575">
    <property type="entry name" value="Aminoglycoside_PTrfase"/>
</dbReference>
<dbReference type="CDD" id="cd05155">
    <property type="entry name" value="APH_ChoK_like_1"/>
    <property type="match status" value="1"/>
</dbReference>
<reference evidence="2" key="1">
    <citation type="submission" date="2020-02" db="EMBL/GenBank/DDBJ databases">
        <authorList>
            <person name="Meier V. D."/>
        </authorList>
    </citation>
    <scope>NUCLEOTIDE SEQUENCE</scope>
    <source>
        <strain evidence="2">AVDCRST_MAG50</strain>
    </source>
</reference>
<dbReference type="Gene3D" id="3.30.200.20">
    <property type="entry name" value="Phosphorylase Kinase, domain 1"/>
    <property type="match status" value="1"/>
</dbReference>
<keyword evidence="2" id="KW-0808">Transferase</keyword>
<gene>
    <name evidence="2" type="ORF">AVDCRST_MAG50-1806</name>
</gene>